<protein>
    <submittedName>
        <fullName evidence="2">Uncharacterized protein</fullName>
    </submittedName>
</protein>
<evidence type="ECO:0000256" key="1">
    <source>
        <dbReference type="SAM" id="MobiDB-lite"/>
    </source>
</evidence>
<evidence type="ECO:0000313" key="3">
    <source>
        <dbReference type="Proteomes" id="UP001373714"/>
    </source>
</evidence>
<feature type="region of interest" description="Disordered" evidence="1">
    <location>
        <begin position="1"/>
        <end position="29"/>
    </location>
</feature>
<feature type="compositionally biased region" description="Basic and acidic residues" evidence="1">
    <location>
        <begin position="9"/>
        <end position="21"/>
    </location>
</feature>
<keyword evidence="3" id="KW-1185">Reference proteome</keyword>
<sequence length="167" mass="18275">MNYEEEGEGERREVLEPKGEGSESLGASFESGTAYYDEFVWRRWDNEDAFGSKDSANEAQHGGGEARYAGEEQAESMDQVVSDGIVDVLDEDSIQKTGQEEGYGVPETPGQKPSSSGSSGKNSSEGSIDKWRRRPWKITKDLGRGGGRRARRGRGVGRGHDRISPSL</sequence>
<feature type="compositionally biased region" description="Basic residues" evidence="1">
    <location>
        <begin position="146"/>
        <end position="157"/>
    </location>
</feature>
<proteinExistence type="predicted"/>
<organism evidence="2 3">
    <name type="scientific">Orbilia blumenaviensis</name>
    <dbReference type="NCBI Taxonomy" id="1796055"/>
    <lineage>
        <taxon>Eukaryota</taxon>
        <taxon>Fungi</taxon>
        <taxon>Dikarya</taxon>
        <taxon>Ascomycota</taxon>
        <taxon>Pezizomycotina</taxon>
        <taxon>Orbiliomycetes</taxon>
        <taxon>Orbiliales</taxon>
        <taxon>Orbiliaceae</taxon>
        <taxon>Orbilia</taxon>
    </lineage>
</organism>
<gene>
    <name evidence="2" type="ORF">TWF730_001802</name>
</gene>
<accession>A0AAV9UC25</accession>
<comment type="caution">
    <text evidence="2">The sequence shown here is derived from an EMBL/GenBank/DDBJ whole genome shotgun (WGS) entry which is preliminary data.</text>
</comment>
<feature type="compositionally biased region" description="Basic and acidic residues" evidence="1">
    <location>
        <begin position="158"/>
        <end position="167"/>
    </location>
</feature>
<dbReference type="Proteomes" id="UP001373714">
    <property type="component" value="Unassembled WGS sequence"/>
</dbReference>
<dbReference type="EMBL" id="JAVHNS010000011">
    <property type="protein sequence ID" value="KAK6340025.1"/>
    <property type="molecule type" value="Genomic_DNA"/>
</dbReference>
<reference evidence="2 3" key="1">
    <citation type="submission" date="2019-10" db="EMBL/GenBank/DDBJ databases">
        <authorList>
            <person name="Palmer J.M."/>
        </authorList>
    </citation>
    <scope>NUCLEOTIDE SEQUENCE [LARGE SCALE GENOMIC DNA]</scope>
    <source>
        <strain evidence="2 3">TWF730</strain>
    </source>
</reference>
<dbReference type="AlphaFoldDB" id="A0AAV9UC25"/>
<name>A0AAV9UC25_9PEZI</name>
<feature type="region of interest" description="Disordered" evidence="1">
    <location>
        <begin position="49"/>
        <end position="167"/>
    </location>
</feature>
<feature type="compositionally biased region" description="Low complexity" evidence="1">
    <location>
        <begin position="114"/>
        <end position="126"/>
    </location>
</feature>
<evidence type="ECO:0000313" key="2">
    <source>
        <dbReference type="EMBL" id="KAK6340025.1"/>
    </source>
</evidence>